<sequence>MNPSIARNPGAESKNDLRARLLEARLLAAREPAREKALKRRVLDMLEHYEPACVGFYWPVRGEVDVRDVIATWLAIEGHRTAALPVIRHRHAPLEFHAWAADTPMREGPHKIPEPASNRVVIPDLLLVPCVGFDDDGYRLGYGGGYYDRTLAAWPGESRPVTVGVAYETCRTSAFAREAHDIPLDAIVTDAASYPASTGQKTAANS</sequence>
<keyword evidence="6" id="KW-1185">Reference proteome</keyword>
<protein>
    <recommendedName>
        <fullName evidence="4">5-formyltetrahydrofolate cyclo-ligase</fullName>
        <ecNumber evidence="4">6.3.3.2</ecNumber>
    </recommendedName>
</protein>
<dbReference type="PIRSF" id="PIRSF006806">
    <property type="entry name" value="FTHF_cligase"/>
    <property type="match status" value="1"/>
</dbReference>
<dbReference type="EC" id="6.3.3.2" evidence="4"/>
<proteinExistence type="inferred from homology"/>
<keyword evidence="4" id="KW-0460">Magnesium</keyword>
<evidence type="ECO:0000256" key="3">
    <source>
        <dbReference type="ARBA" id="ARBA00022840"/>
    </source>
</evidence>
<dbReference type="Gene3D" id="3.40.50.10420">
    <property type="entry name" value="NagB/RpiA/CoA transferase-like"/>
    <property type="match status" value="1"/>
</dbReference>
<dbReference type="GO" id="GO:0030272">
    <property type="term" value="F:5-formyltetrahydrofolate cyclo-ligase activity"/>
    <property type="evidence" value="ECO:0007669"/>
    <property type="project" value="UniProtKB-EC"/>
</dbReference>
<evidence type="ECO:0000256" key="4">
    <source>
        <dbReference type="RuleBase" id="RU361279"/>
    </source>
</evidence>
<keyword evidence="3 4" id="KW-0067">ATP-binding</keyword>
<dbReference type="SUPFAM" id="SSF100950">
    <property type="entry name" value="NagB/RpiA/CoA transferase-like"/>
    <property type="match status" value="1"/>
</dbReference>
<evidence type="ECO:0000313" key="5">
    <source>
        <dbReference type="EMBL" id="WQD76085.1"/>
    </source>
</evidence>
<dbReference type="Proteomes" id="UP001325479">
    <property type="component" value="Chromosome"/>
</dbReference>
<dbReference type="PANTHER" id="PTHR23407:SF1">
    <property type="entry name" value="5-FORMYLTETRAHYDROFOLATE CYCLO-LIGASE"/>
    <property type="match status" value="1"/>
</dbReference>
<keyword evidence="5" id="KW-0436">Ligase</keyword>
<gene>
    <name evidence="5" type="ORF">U0042_18420</name>
</gene>
<keyword evidence="4" id="KW-0479">Metal-binding</keyword>
<comment type="catalytic activity">
    <reaction evidence="4">
        <text>(6S)-5-formyl-5,6,7,8-tetrahydrofolate + ATP = (6R)-5,10-methenyltetrahydrofolate + ADP + phosphate</text>
        <dbReference type="Rhea" id="RHEA:10488"/>
        <dbReference type="ChEBI" id="CHEBI:30616"/>
        <dbReference type="ChEBI" id="CHEBI:43474"/>
        <dbReference type="ChEBI" id="CHEBI:57455"/>
        <dbReference type="ChEBI" id="CHEBI:57457"/>
        <dbReference type="ChEBI" id="CHEBI:456216"/>
        <dbReference type="EC" id="6.3.3.2"/>
    </reaction>
</comment>
<dbReference type="PANTHER" id="PTHR23407">
    <property type="entry name" value="ATPASE INHIBITOR/5-FORMYLTETRAHYDROFOLATE CYCLO-LIGASE"/>
    <property type="match status" value="1"/>
</dbReference>
<reference evidence="5 6" key="1">
    <citation type="submission" date="2023-12" db="EMBL/GenBank/DDBJ databases">
        <title>Genome sequencing and assembly of bacterial species from a model synthetic community.</title>
        <authorList>
            <person name="Hogle S.L."/>
        </authorList>
    </citation>
    <scope>NUCLEOTIDE SEQUENCE [LARGE SCALE GENOMIC DNA]</scope>
    <source>
        <strain evidence="5 6">HAMBI 2494</strain>
    </source>
</reference>
<name>A0ABZ0WFI2_9BURK</name>
<dbReference type="InterPro" id="IPR002698">
    <property type="entry name" value="FTHF_cligase"/>
</dbReference>
<dbReference type="InterPro" id="IPR037171">
    <property type="entry name" value="NagB/RpiA_transferase-like"/>
</dbReference>
<comment type="similarity">
    <text evidence="1 4">Belongs to the 5-formyltetrahydrofolate cyclo-ligase family.</text>
</comment>
<evidence type="ECO:0000256" key="1">
    <source>
        <dbReference type="ARBA" id="ARBA00010638"/>
    </source>
</evidence>
<dbReference type="NCBIfam" id="TIGR02727">
    <property type="entry name" value="MTHFS_bact"/>
    <property type="match status" value="1"/>
</dbReference>
<dbReference type="Pfam" id="PF01812">
    <property type="entry name" value="5-FTHF_cyc-lig"/>
    <property type="match status" value="1"/>
</dbReference>
<evidence type="ECO:0000256" key="2">
    <source>
        <dbReference type="ARBA" id="ARBA00022741"/>
    </source>
</evidence>
<keyword evidence="2 4" id="KW-0547">Nucleotide-binding</keyword>
<evidence type="ECO:0000313" key="6">
    <source>
        <dbReference type="Proteomes" id="UP001325479"/>
    </source>
</evidence>
<dbReference type="InterPro" id="IPR024185">
    <property type="entry name" value="FTHF_cligase-like_sf"/>
</dbReference>
<organism evidence="5 6">
    <name type="scientific">Paraburkholderia kururiensis</name>
    <dbReference type="NCBI Taxonomy" id="984307"/>
    <lineage>
        <taxon>Bacteria</taxon>
        <taxon>Pseudomonadati</taxon>
        <taxon>Pseudomonadota</taxon>
        <taxon>Betaproteobacteria</taxon>
        <taxon>Burkholderiales</taxon>
        <taxon>Burkholderiaceae</taxon>
        <taxon>Paraburkholderia</taxon>
    </lineage>
</organism>
<comment type="cofactor">
    <cofactor evidence="4">
        <name>Mg(2+)</name>
        <dbReference type="ChEBI" id="CHEBI:18420"/>
    </cofactor>
</comment>
<dbReference type="RefSeq" id="WP_198665437.1">
    <property type="nucleotide sequence ID" value="NZ_CP139965.1"/>
</dbReference>
<accession>A0ABZ0WFI2</accession>
<dbReference type="EMBL" id="CP139965">
    <property type="protein sequence ID" value="WQD76085.1"/>
    <property type="molecule type" value="Genomic_DNA"/>
</dbReference>